<gene>
    <name evidence="12" type="primary">gspJ</name>
    <name evidence="12" type="ORF">CW740_10800</name>
</gene>
<dbReference type="InterPro" id="IPR051621">
    <property type="entry name" value="T2SS_protein_J"/>
</dbReference>
<dbReference type="GO" id="GO:0005886">
    <property type="term" value="C:plasma membrane"/>
    <property type="evidence" value="ECO:0007669"/>
    <property type="project" value="UniProtKB-SubCell"/>
</dbReference>
<reference evidence="12 13" key="1">
    <citation type="submission" date="2017-12" db="EMBL/GenBank/DDBJ databases">
        <title>Kangiella profundi FT102 completed genome.</title>
        <authorList>
            <person name="Xu J."/>
            <person name="Wang J."/>
            <person name="Lu Y."/>
        </authorList>
    </citation>
    <scope>NUCLEOTIDE SEQUENCE [LARGE SCALE GENOMIC DNA]</scope>
    <source>
        <strain evidence="12 13">FT102</strain>
    </source>
</reference>
<dbReference type="Proteomes" id="UP000232693">
    <property type="component" value="Chromosome"/>
</dbReference>
<dbReference type="Pfam" id="PF07963">
    <property type="entry name" value="N_methyl"/>
    <property type="match status" value="1"/>
</dbReference>
<evidence type="ECO:0000256" key="8">
    <source>
        <dbReference type="ARBA" id="ARBA00022989"/>
    </source>
</evidence>
<dbReference type="PANTHER" id="PTHR39583:SF2">
    <property type="entry name" value="TYPE II SECRETION SYSTEM PROTEIN J"/>
    <property type="match status" value="1"/>
</dbReference>
<dbReference type="Gene3D" id="2.10.70.20">
    <property type="entry name" value="gspk-gspi-gspj complex like domains"/>
    <property type="match status" value="1"/>
</dbReference>
<dbReference type="InterPro" id="IPR012902">
    <property type="entry name" value="N_methyl_site"/>
</dbReference>
<feature type="compositionally biased region" description="Gly residues" evidence="10">
    <location>
        <begin position="217"/>
        <end position="226"/>
    </location>
</feature>
<keyword evidence="8 11" id="KW-1133">Transmembrane helix</keyword>
<evidence type="ECO:0000256" key="4">
    <source>
        <dbReference type="ARBA" id="ARBA00022475"/>
    </source>
</evidence>
<feature type="compositionally biased region" description="Basic and acidic residues" evidence="10">
    <location>
        <begin position="204"/>
        <end position="216"/>
    </location>
</feature>
<evidence type="ECO:0000256" key="11">
    <source>
        <dbReference type="SAM" id="Phobius"/>
    </source>
</evidence>
<keyword evidence="13" id="KW-1185">Reference proteome</keyword>
<dbReference type="GO" id="GO:0015628">
    <property type="term" value="P:protein secretion by the type II secretion system"/>
    <property type="evidence" value="ECO:0007669"/>
    <property type="project" value="InterPro"/>
</dbReference>
<dbReference type="OrthoDB" id="9794345at2"/>
<dbReference type="KEGG" id="kpd:CW740_10800"/>
<comment type="subcellular location">
    <subcellularLocation>
        <location evidence="1">Cell inner membrane</location>
        <topology evidence="1">Single-pass membrane protein</topology>
    </subcellularLocation>
</comment>
<evidence type="ECO:0000313" key="13">
    <source>
        <dbReference type="Proteomes" id="UP000232693"/>
    </source>
</evidence>
<evidence type="ECO:0000256" key="5">
    <source>
        <dbReference type="ARBA" id="ARBA00022481"/>
    </source>
</evidence>
<dbReference type="EMBL" id="CP025120">
    <property type="protein sequence ID" value="AUD79707.1"/>
    <property type="molecule type" value="Genomic_DNA"/>
</dbReference>
<dbReference type="InterPro" id="IPR010055">
    <property type="entry name" value="T2SS_protein-GspJ"/>
</dbReference>
<keyword evidence="5" id="KW-0488">Methylation</keyword>
<evidence type="ECO:0000256" key="7">
    <source>
        <dbReference type="ARBA" id="ARBA00022692"/>
    </source>
</evidence>
<name>A0A2K9AE51_9GAMM</name>
<organism evidence="12 13">
    <name type="scientific">Kangiella profundi</name>
    <dbReference type="NCBI Taxonomy" id="1561924"/>
    <lineage>
        <taxon>Bacteria</taxon>
        <taxon>Pseudomonadati</taxon>
        <taxon>Pseudomonadota</taxon>
        <taxon>Gammaproteobacteria</taxon>
        <taxon>Kangiellales</taxon>
        <taxon>Kangiellaceae</taxon>
        <taxon>Kangiella</taxon>
    </lineage>
</organism>
<evidence type="ECO:0000313" key="12">
    <source>
        <dbReference type="EMBL" id="AUD79707.1"/>
    </source>
</evidence>
<dbReference type="GO" id="GO:0015627">
    <property type="term" value="C:type II protein secretion system complex"/>
    <property type="evidence" value="ECO:0007669"/>
    <property type="project" value="InterPro"/>
</dbReference>
<evidence type="ECO:0000256" key="3">
    <source>
        <dbReference type="ARBA" id="ARBA00021539"/>
    </source>
</evidence>
<dbReference type="AlphaFoldDB" id="A0A2K9AE51"/>
<comment type="similarity">
    <text evidence="2">Belongs to the GSP J family.</text>
</comment>
<dbReference type="NCBIfam" id="TIGR02532">
    <property type="entry name" value="IV_pilin_GFxxxE"/>
    <property type="match status" value="1"/>
</dbReference>
<feature type="transmembrane region" description="Helical" evidence="11">
    <location>
        <begin position="12"/>
        <end position="37"/>
    </location>
</feature>
<dbReference type="RefSeq" id="WP_106647506.1">
    <property type="nucleotide sequence ID" value="NZ_BMGO01000001.1"/>
</dbReference>
<keyword evidence="4" id="KW-1003">Cell membrane</keyword>
<evidence type="ECO:0000256" key="6">
    <source>
        <dbReference type="ARBA" id="ARBA00022519"/>
    </source>
</evidence>
<proteinExistence type="inferred from homology"/>
<accession>A0A2K9AE51</accession>
<keyword evidence="6" id="KW-0997">Cell inner membrane</keyword>
<keyword evidence="9 11" id="KW-0472">Membrane</keyword>
<evidence type="ECO:0000256" key="10">
    <source>
        <dbReference type="SAM" id="MobiDB-lite"/>
    </source>
</evidence>
<dbReference type="Gene3D" id="3.10.610.10">
    <property type="entry name" value="GSPII I/J protein-like"/>
    <property type="match status" value="1"/>
</dbReference>
<dbReference type="PANTHER" id="PTHR39583">
    <property type="entry name" value="TYPE II SECRETION SYSTEM PROTEIN J-RELATED"/>
    <property type="match status" value="1"/>
</dbReference>
<feature type="region of interest" description="Disordered" evidence="10">
    <location>
        <begin position="204"/>
        <end position="234"/>
    </location>
</feature>
<sequence length="234" mass="26858">MKRFHSKQAAFTLTEILVALFVFSVVVAGALQVFTFLQKATDSNDKQIQRIREVQMAVRQLEEDIRYLVPRTRRDEYGDTSPLIVGESSSVNSYLEFTRAGWRNPAKLSRSELQHLKYEFVDDELLRHHWIYVDPAQDGQELTRVMLTGVTEFKVEFLEDDNWKEDWIIDRGTKGTMPEAVKITIELNDFGEIYRLFPMADFASNERGESEDENGRGGESGPGNDGGTDVRGRR</sequence>
<evidence type="ECO:0000256" key="1">
    <source>
        <dbReference type="ARBA" id="ARBA00004377"/>
    </source>
</evidence>
<evidence type="ECO:0000256" key="2">
    <source>
        <dbReference type="ARBA" id="ARBA00011084"/>
    </source>
</evidence>
<dbReference type="Pfam" id="PF11612">
    <property type="entry name" value="T2SSJ"/>
    <property type="match status" value="1"/>
</dbReference>
<dbReference type="InterPro" id="IPR045584">
    <property type="entry name" value="Pilin-like"/>
</dbReference>
<evidence type="ECO:0000256" key="9">
    <source>
        <dbReference type="ARBA" id="ARBA00023136"/>
    </source>
</evidence>
<dbReference type="NCBIfam" id="TIGR01711">
    <property type="entry name" value="gspJ"/>
    <property type="match status" value="1"/>
</dbReference>
<dbReference type="SUPFAM" id="SSF54523">
    <property type="entry name" value="Pili subunits"/>
    <property type="match status" value="1"/>
</dbReference>
<protein>
    <recommendedName>
        <fullName evidence="3">Type II secretion system protein J</fullName>
    </recommendedName>
</protein>
<keyword evidence="7 11" id="KW-0812">Transmembrane</keyword>